<accession>A0ABX0FTH2</accession>
<dbReference type="SUPFAM" id="SSF46785">
    <property type="entry name" value="Winged helix' DNA-binding domain"/>
    <property type="match status" value="1"/>
</dbReference>
<protein>
    <submittedName>
        <fullName evidence="1">Rrf2 family transcriptional regulator</fullName>
    </submittedName>
</protein>
<sequence>MSLKNVQFTVAAHIAAVLGDHYGEDVTSARLAGSVNAEPTFVRRSVAKLSKAGIVTATRGKHGACRLARPPEEISLLDIYRASEAPATFNIHDYPIQEACPTSRHLKDSMTDVLEDAQSGFEARLAARTLASLVERIRCQEA</sequence>
<dbReference type="RefSeq" id="WP_166107819.1">
    <property type="nucleotide sequence ID" value="NZ_JAADJT010000014.1"/>
</dbReference>
<reference evidence="1 2" key="1">
    <citation type="submission" date="2020-01" db="EMBL/GenBank/DDBJ databases">
        <authorList>
            <person name="Lee S.D."/>
        </authorList>
    </citation>
    <scope>NUCLEOTIDE SEQUENCE [LARGE SCALE GENOMIC DNA]</scope>
    <source>
        <strain evidence="1 2">SAP-35</strain>
    </source>
</reference>
<dbReference type="InterPro" id="IPR036390">
    <property type="entry name" value="WH_DNA-bd_sf"/>
</dbReference>
<dbReference type="PANTHER" id="PTHR33221:SF15">
    <property type="entry name" value="HTH-TYPE TRANSCRIPTIONAL REGULATOR YWGB-RELATED"/>
    <property type="match status" value="1"/>
</dbReference>
<proteinExistence type="predicted"/>
<dbReference type="EMBL" id="JAADJT010000014">
    <property type="protein sequence ID" value="NGZ87690.1"/>
    <property type="molecule type" value="Genomic_DNA"/>
</dbReference>
<dbReference type="Proteomes" id="UP000666369">
    <property type="component" value="Unassembled WGS sequence"/>
</dbReference>
<organism evidence="1 2">
    <name type="scientific">Duganella aceris</name>
    <dbReference type="NCBI Taxonomy" id="2703883"/>
    <lineage>
        <taxon>Bacteria</taxon>
        <taxon>Pseudomonadati</taxon>
        <taxon>Pseudomonadota</taxon>
        <taxon>Betaproteobacteria</taxon>
        <taxon>Burkholderiales</taxon>
        <taxon>Oxalobacteraceae</taxon>
        <taxon>Telluria group</taxon>
        <taxon>Duganella</taxon>
    </lineage>
</organism>
<dbReference type="Pfam" id="PF02082">
    <property type="entry name" value="Rrf2"/>
    <property type="match status" value="1"/>
</dbReference>
<evidence type="ECO:0000313" key="1">
    <source>
        <dbReference type="EMBL" id="NGZ87690.1"/>
    </source>
</evidence>
<dbReference type="Gene3D" id="1.10.10.10">
    <property type="entry name" value="Winged helix-like DNA-binding domain superfamily/Winged helix DNA-binding domain"/>
    <property type="match status" value="1"/>
</dbReference>
<evidence type="ECO:0000313" key="2">
    <source>
        <dbReference type="Proteomes" id="UP000666369"/>
    </source>
</evidence>
<dbReference type="InterPro" id="IPR000944">
    <property type="entry name" value="Tscrpt_reg_Rrf2"/>
</dbReference>
<dbReference type="PANTHER" id="PTHR33221">
    <property type="entry name" value="WINGED HELIX-TURN-HELIX TRANSCRIPTIONAL REGULATOR, RRF2 FAMILY"/>
    <property type="match status" value="1"/>
</dbReference>
<reference evidence="2" key="2">
    <citation type="submission" date="2023-07" db="EMBL/GenBank/DDBJ databases">
        <title>Duganella aceri sp. nov., isolated from tree sap.</title>
        <authorList>
            <person name="Kim I.S."/>
        </authorList>
    </citation>
    <scope>NUCLEOTIDE SEQUENCE [LARGE SCALE GENOMIC DNA]</scope>
    <source>
        <strain evidence="2">SAP-35</strain>
    </source>
</reference>
<comment type="caution">
    <text evidence="1">The sequence shown here is derived from an EMBL/GenBank/DDBJ whole genome shotgun (WGS) entry which is preliminary data.</text>
</comment>
<dbReference type="InterPro" id="IPR036388">
    <property type="entry name" value="WH-like_DNA-bd_sf"/>
</dbReference>
<name>A0ABX0FTH2_9BURK</name>
<dbReference type="PROSITE" id="PS51197">
    <property type="entry name" value="HTH_RRF2_2"/>
    <property type="match status" value="1"/>
</dbReference>
<keyword evidence="2" id="KW-1185">Reference proteome</keyword>
<gene>
    <name evidence="1" type="ORF">GW587_25950</name>
</gene>